<sequence>MTGANVEDMACDVVIAGCGVAGLYAALNLPEDTQIVMLSKGRVDECDSMLAQGGICVLLEGDDYEAFFTDTLRAGHFENRRESVDIMIRSSRTVIDDLLALGVDFERKPDGGLDFTREGAHSRPRIAFHADITGKEITTKLLDAVRRLPNVKILEHVAMVDILLESRDGVDTCAGVVAVPVTEEASLDPADELSGTLGKSADGAAAPFDIRATHTLWACGGIGGVYDHSTNYPQLTGDACYIATRHGIACEHLDYVQIHPTGLASPQPGRTFLISESCRGEGAVLLNQAGERFTDELQPRDVVAAAIRSQMKKDGSDHEWLSFAPVPRDVICGHFANIRARCLEDGRDIVDEPIPVVPTQHYFMGGVWVNRDSATSMPGLYAAGETSCNGVHGKNRLASNSLLESLVFARRAAYSMVHGVSLGVERAGEPALDGAHRLSAAGNLSIDALCREFGTAVSEPVAYGDAPMDIETINADAKEA</sequence>
<dbReference type="GO" id="GO:0033765">
    <property type="term" value="F:steroid dehydrogenase activity, acting on the CH-CH group of donors"/>
    <property type="evidence" value="ECO:0007669"/>
    <property type="project" value="UniProtKB-ARBA"/>
</dbReference>
<dbReference type="InterPro" id="IPR003953">
    <property type="entry name" value="FAD-dep_OxRdtase_2_FAD-bd"/>
</dbReference>
<dbReference type="InterPro" id="IPR036188">
    <property type="entry name" value="FAD/NAD-bd_sf"/>
</dbReference>
<name>A0A7X9YJ80_9ACTN</name>
<accession>A0A7X9YJ80</accession>
<protein>
    <recommendedName>
        <fullName evidence="5">L-aspartate oxidase</fullName>
        <ecNumber evidence="4">1.4.3.16</ecNumber>
    </recommendedName>
    <alternativeName>
        <fullName evidence="11">Quinolinate synthase B</fullName>
    </alternativeName>
</protein>
<evidence type="ECO:0000256" key="1">
    <source>
        <dbReference type="ARBA" id="ARBA00001974"/>
    </source>
</evidence>
<dbReference type="Pfam" id="PF00890">
    <property type="entry name" value="FAD_binding_2"/>
    <property type="match status" value="1"/>
</dbReference>
<dbReference type="GO" id="GO:0034628">
    <property type="term" value="P:'de novo' NAD+ biosynthetic process from L-aspartate"/>
    <property type="evidence" value="ECO:0007669"/>
    <property type="project" value="TreeGrafter"/>
</dbReference>
<dbReference type="Gene3D" id="3.50.50.60">
    <property type="entry name" value="FAD/NAD(P)-binding domain"/>
    <property type="match status" value="1"/>
</dbReference>
<keyword evidence="9" id="KW-0560">Oxidoreductase</keyword>
<evidence type="ECO:0000313" key="14">
    <source>
        <dbReference type="EMBL" id="NMF55831.1"/>
    </source>
</evidence>
<dbReference type="SUPFAM" id="SSF56425">
    <property type="entry name" value="Succinate dehydrogenase/fumarate reductase flavoprotein, catalytic domain"/>
    <property type="match status" value="1"/>
</dbReference>
<evidence type="ECO:0000256" key="11">
    <source>
        <dbReference type="ARBA" id="ARBA00030386"/>
    </source>
</evidence>
<dbReference type="SUPFAM" id="SSF51905">
    <property type="entry name" value="FAD/NAD(P)-binding domain"/>
    <property type="match status" value="1"/>
</dbReference>
<reference evidence="14 15" key="1">
    <citation type="submission" date="2020-04" db="EMBL/GenBank/DDBJ databases">
        <title>Collinsella sp. KGMB02528 nov., an anaerobic actinobacterium isolated from human feces.</title>
        <authorList>
            <person name="Han K.-I."/>
            <person name="Eom M.K."/>
            <person name="Kim J.-S."/>
            <person name="Lee K.C."/>
            <person name="Suh M.K."/>
            <person name="Park S.-H."/>
            <person name="Lee J.H."/>
            <person name="Kang S.W."/>
            <person name="Park J.-E."/>
            <person name="Oh B.S."/>
            <person name="Yu S.Y."/>
            <person name="Choi S.-H."/>
            <person name="Lee D.H."/>
            <person name="Yoon H."/>
            <person name="Kim B.-Y."/>
            <person name="Lee J.H."/>
            <person name="Lee J.-S."/>
        </authorList>
    </citation>
    <scope>NUCLEOTIDE SEQUENCE [LARGE SCALE GENOMIC DNA]</scope>
    <source>
        <strain evidence="14 15">KGMB02528</strain>
    </source>
</reference>
<comment type="catalytic activity">
    <reaction evidence="12">
        <text>L-aspartate + O2 = iminosuccinate + H2O2</text>
        <dbReference type="Rhea" id="RHEA:25876"/>
        <dbReference type="ChEBI" id="CHEBI:15379"/>
        <dbReference type="ChEBI" id="CHEBI:16240"/>
        <dbReference type="ChEBI" id="CHEBI:29991"/>
        <dbReference type="ChEBI" id="CHEBI:77875"/>
        <dbReference type="EC" id="1.4.3.16"/>
    </reaction>
    <physiologicalReaction direction="left-to-right" evidence="12">
        <dbReference type="Rhea" id="RHEA:25877"/>
    </physiologicalReaction>
</comment>
<evidence type="ECO:0000256" key="2">
    <source>
        <dbReference type="ARBA" id="ARBA00004950"/>
    </source>
</evidence>
<dbReference type="Gene3D" id="3.90.700.10">
    <property type="entry name" value="Succinate dehydrogenase/fumarate reductase flavoprotein, catalytic domain"/>
    <property type="match status" value="1"/>
</dbReference>
<dbReference type="InterPro" id="IPR027477">
    <property type="entry name" value="Succ_DH/fumarate_Rdtase_cat_sf"/>
</dbReference>
<comment type="caution">
    <text evidence="14">The sequence shown here is derived from an EMBL/GenBank/DDBJ whole genome shotgun (WGS) entry which is preliminary data.</text>
</comment>
<keyword evidence="8" id="KW-0274">FAD</keyword>
<keyword evidence="6" id="KW-0285">Flavoprotein</keyword>
<dbReference type="Proteomes" id="UP000546970">
    <property type="component" value="Unassembled WGS sequence"/>
</dbReference>
<evidence type="ECO:0000256" key="10">
    <source>
        <dbReference type="ARBA" id="ARBA00029426"/>
    </source>
</evidence>
<comment type="cofactor">
    <cofactor evidence="1">
        <name>FAD</name>
        <dbReference type="ChEBI" id="CHEBI:57692"/>
    </cofactor>
</comment>
<evidence type="ECO:0000256" key="8">
    <source>
        <dbReference type="ARBA" id="ARBA00022827"/>
    </source>
</evidence>
<comment type="pathway">
    <text evidence="2">Cofactor biosynthesis; NAD(+) biosynthesis; iminoaspartate from L-aspartate (oxidase route): step 1/1.</text>
</comment>
<dbReference type="AlphaFoldDB" id="A0A7X9YJ80"/>
<dbReference type="GO" id="GO:0008734">
    <property type="term" value="F:L-aspartate oxidase activity"/>
    <property type="evidence" value="ECO:0007669"/>
    <property type="project" value="UniProtKB-EC"/>
</dbReference>
<comment type="function">
    <text evidence="10">Catalyzes the oxidation of L-aspartate to iminoaspartate, the first step in the de novo biosynthesis of NAD(+).</text>
</comment>
<comment type="similarity">
    <text evidence="3">Belongs to the FAD-dependent oxidoreductase 2 family. NadB subfamily.</text>
</comment>
<dbReference type="PANTHER" id="PTHR42716">
    <property type="entry name" value="L-ASPARTATE OXIDASE"/>
    <property type="match status" value="1"/>
</dbReference>
<keyword evidence="15" id="KW-1185">Reference proteome</keyword>
<dbReference type="EC" id="1.4.3.16" evidence="4"/>
<evidence type="ECO:0000256" key="4">
    <source>
        <dbReference type="ARBA" id="ARBA00012173"/>
    </source>
</evidence>
<evidence type="ECO:0000256" key="12">
    <source>
        <dbReference type="ARBA" id="ARBA00048305"/>
    </source>
</evidence>
<feature type="domain" description="FAD-dependent oxidoreductase 2 FAD-binding" evidence="13">
    <location>
        <begin position="12"/>
        <end position="402"/>
    </location>
</feature>
<evidence type="ECO:0000313" key="15">
    <source>
        <dbReference type="Proteomes" id="UP000546970"/>
    </source>
</evidence>
<proteinExistence type="inferred from homology"/>
<gene>
    <name evidence="14" type="ORF">HF320_05765</name>
</gene>
<evidence type="ECO:0000256" key="5">
    <source>
        <dbReference type="ARBA" id="ARBA00021901"/>
    </source>
</evidence>
<dbReference type="EMBL" id="JABBCP010000003">
    <property type="protein sequence ID" value="NMF55831.1"/>
    <property type="molecule type" value="Genomic_DNA"/>
</dbReference>
<keyword evidence="7" id="KW-0662">Pyridine nucleotide biosynthesis</keyword>
<dbReference type="UniPathway" id="UPA00253">
    <property type="reaction ID" value="UER00326"/>
</dbReference>
<dbReference type="PRINTS" id="PR00368">
    <property type="entry name" value="FADPNR"/>
</dbReference>
<evidence type="ECO:0000256" key="3">
    <source>
        <dbReference type="ARBA" id="ARBA00008562"/>
    </source>
</evidence>
<evidence type="ECO:0000256" key="6">
    <source>
        <dbReference type="ARBA" id="ARBA00022630"/>
    </source>
</evidence>
<evidence type="ECO:0000256" key="7">
    <source>
        <dbReference type="ARBA" id="ARBA00022642"/>
    </source>
</evidence>
<dbReference type="PANTHER" id="PTHR42716:SF2">
    <property type="entry name" value="L-ASPARTATE OXIDASE, CHLOROPLASTIC"/>
    <property type="match status" value="1"/>
</dbReference>
<organism evidence="14 15">
    <name type="scientific">Collinsella acetigenes</name>
    <dbReference type="NCBI Taxonomy" id="2713419"/>
    <lineage>
        <taxon>Bacteria</taxon>
        <taxon>Bacillati</taxon>
        <taxon>Actinomycetota</taxon>
        <taxon>Coriobacteriia</taxon>
        <taxon>Coriobacteriales</taxon>
        <taxon>Coriobacteriaceae</taxon>
        <taxon>Collinsella</taxon>
    </lineage>
</organism>
<dbReference type="InterPro" id="IPR005288">
    <property type="entry name" value="NadB"/>
</dbReference>
<evidence type="ECO:0000259" key="13">
    <source>
        <dbReference type="Pfam" id="PF00890"/>
    </source>
</evidence>
<evidence type="ECO:0000256" key="9">
    <source>
        <dbReference type="ARBA" id="ARBA00023002"/>
    </source>
</evidence>